<dbReference type="InterPro" id="IPR037522">
    <property type="entry name" value="HD_GYP_dom"/>
</dbReference>
<evidence type="ECO:0000313" key="3">
    <source>
        <dbReference type="EMBL" id="RDY30212.1"/>
    </source>
</evidence>
<reference evidence="3 4" key="1">
    <citation type="journal article" date="2017" name="Genome Announc.">
        <title>Draft Genome Sequence of a Sporulating and Motile Strain of Lachnotalea glycerini Isolated from Water in Quebec City, Canada.</title>
        <authorList>
            <person name="Maheux A.F."/>
            <person name="Boudreau D.K."/>
            <person name="Berube E."/>
            <person name="Boissinot M."/>
            <person name="Raymond F."/>
            <person name="Brodeur S."/>
            <person name="Corbeil J."/>
            <person name="Isabel S."/>
            <person name="Omar R.F."/>
            <person name="Bergeron M.G."/>
        </authorList>
    </citation>
    <scope>NUCLEOTIDE SEQUENCE [LARGE SCALE GENOMIC DNA]</scope>
    <source>
        <strain evidence="3 4">CCRI-19302</strain>
    </source>
</reference>
<sequence>MKLKNVNDLLGGEYLAKPVCIGSDIILIYEGTCLKEEYIKKLKELGVQYVYIRDNNNELNEIEENSYAVKDHIIEDYRVKIKNLLERHIYSSRSELAELKEIAQQIIINIMNEDKIVEEIENLKEHEADIYEHSVNVCALSVLLAVKSNLDMETINSIAVGSILHDIGFRYIPISFTGKIMEELSRKELNEYRKHTIYGYMAIEYEDWLTNESKDIILSHHERIDGSGYPLKKKEINKATKIVSICDEYDSLLCGICCKSMKTYQIIENLKAKNGITFDKEYLEIFLEFIALYPNGTKVLTNEGEIGVVVKQNSSFKERPIISIIKDKYGNNINKEKDLMKYLNVFIESVID</sequence>
<gene>
    <name evidence="2" type="ORF">C8E03_11835</name>
    <name evidence="3" type="ORF">CG710_015765</name>
</gene>
<dbReference type="SUPFAM" id="SSF109604">
    <property type="entry name" value="HD-domain/PDEase-like"/>
    <property type="match status" value="1"/>
</dbReference>
<keyword evidence="4" id="KW-1185">Reference proteome</keyword>
<dbReference type="Proteomes" id="UP000216411">
    <property type="component" value="Unassembled WGS sequence"/>
</dbReference>
<protein>
    <submittedName>
        <fullName evidence="3">HD domain-containing protein</fullName>
    </submittedName>
    <submittedName>
        <fullName evidence="2">HD-GYP domain-containing protein (C-di-GMP phosphodiesterase class II)</fullName>
    </submittedName>
</protein>
<dbReference type="RefSeq" id="WP_110291944.1">
    <property type="nucleotide sequence ID" value="NZ_NOKA02000044.1"/>
</dbReference>
<dbReference type="OrthoDB" id="9804747at2"/>
<reference evidence="3" key="3">
    <citation type="submission" date="2018-07" db="EMBL/GenBank/DDBJ databases">
        <authorList>
            <person name="Quirk P.G."/>
            <person name="Krulwich T.A."/>
        </authorList>
    </citation>
    <scope>NUCLEOTIDE SEQUENCE</scope>
    <source>
        <strain evidence="3">CCRI-19302</strain>
    </source>
</reference>
<evidence type="ECO:0000313" key="5">
    <source>
        <dbReference type="Proteomes" id="UP000247523"/>
    </source>
</evidence>
<dbReference type="Gene3D" id="1.10.3210.10">
    <property type="entry name" value="Hypothetical protein af1432"/>
    <property type="match status" value="1"/>
</dbReference>
<dbReference type="EMBL" id="QICS01000018">
    <property type="protein sequence ID" value="PXV85325.1"/>
    <property type="molecule type" value="Genomic_DNA"/>
</dbReference>
<dbReference type="CDD" id="cd00077">
    <property type="entry name" value="HDc"/>
    <property type="match status" value="1"/>
</dbReference>
<evidence type="ECO:0000313" key="4">
    <source>
        <dbReference type="Proteomes" id="UP000216411"/>
    </source>
</evidence>
<accession>A0A318EMC8</accession>
<proteinExistence type="predicted"/>
<dbReference type="PANTHER" id="PTHR43155">
    <property type="entry name" value="CYCLIC DI-GMP PHOSPHODIESTERASE PA4108-RELATED"/>
    <property type="match status" value="1"/>
</dbReference>
<dbReference type="PANTHER" id="PTHR43155:SF2">
    <property type="entry name" value="CYCLIC DI-GMP PHOSPHODIESTERASE PA4108"/>
    <property type="match status" value="1"/>
</dbReference>
<dbReference type="Proteomes" id="UP000247523">
    <property type="component" value="Unassembled WGS sequence"/>
</dbReference>
<name>A0A318EMC8_9FIRM</name>
<feature type="domain" description="HD-GYP" evidence="1">
    <location>
        <begin position="108"/>
        <end position="302"/>
    </location>
</feature>
<dbReference type="InterPro" id="IPR003607">
    <property type="entry name" value="HD/PDEase_dom"/>
</dbReference>
<organism evidence="2 5">
    <name type="scientific">Lachnotalea glycerini</name>
    <dbReference type="NCBI Taxonomy" id="1763509"/>
    <lineage>
        <taxon>Bacteria</taxon>
        <taxon>Bacillati</taxon>
        <taxon>Bacillota</taxon>
        <taxon>Clostridia</taxon>
        <taxon>Lachnospirales</taxon>
        <taxon>Lachnospiraceae</taxon>
        <taxon>Lachnotalea</taxon>
    </lineage>
</organism>
<evidence type="ECO:0000313" key="2">
    <source>
        <dbReference type="EMBL" id="PXV85325.1"/>
    </source>
</evidence>
<dbReference type="PROSITE" id="PS51832">
    <property type="entry name" value="HD_GYP"/>
    <property type="match status" value="1"/>
</dbReference>
<reference evidence="2 5" key="2">
    <citation type="submission" date="2018-05" db="EMBL/GenBank/DDBJ databases">
        <title>Genomic Encyclopedia of Type Strains, Phase IV (KMG-IV): sequencing the most valuable type-strain genomes for metagenomic binning, comparative biology and taxonomic classification.</title>
        <authorList>
            <person name="Goeker M."/>
        </authorList>
    </citation>
    <scope>NUCLEOTIDE SEQUENCE [LARGE SCALE GENOMIC DNA]</scope>
    <source>
        <strain evidence="2 5">DSM 28816</strain>
    </source>
</reference>
<dbReference type="EMBL" id="NOKA02000044">
    <property type="protein sequence ID" value="RDY30212.1"/>
    <property type="molecule type" value="Genomic_DNA"/>
</dbReference>
<evidence type="ECO:0000259" key="1">
    <source>
        <dbReference type="PROSITE" id="PS51832"/>
    </source>
</evidence>
<dbReference type="Pfam" id="PF13487">
    <property type="entry name" value="HD_5"/>
    <property type="match status" value="1"/>
</dbReference>
<comment type="caution">
    <text evidence="2">The sequence shown here is derived from an EMBL/GenBank/DDBJ whole genome shotgun (WGS) entry which is preliminary data.</text>
</comment>
<dbReference type="AlphaFoldDB" id="A0A318EMC8"/>